<reference evidence="9 10" key="1">
    <citation type="submission" date="2021-03" db="EMBL/GenBank/DDBJ databases">
        <title>Enterococcal diversity collection.</title>
        <authorList>
            <person name="Gilmore M.S."/>
            <person name="Schwartzman J."/>
            <person name="Van Tyne D."/>
            <person name="Martin M."/>
            <person name="Earl A.M."/>
            <person name="Manson A.L."/>
            <person name="Straub T."/>
            <person name="Salamzade R."/>
            <person name="Saavedra J."/>
            <person name="Lebreton F."/>
            <person name="Prichula J."/>
            <person name="Schaufler K."/>
            <person name="Gaca A."/>
            <person name="Sgardioli B."/>
            <person name="Wagenaar J."/>
            <person name="Strong T."/>
        </authorList>
    </citation>
    <scope>NUCLEOTIDE SEQUENCE [LARGE SCALE GENOMIC DNA]</scope>
    <source>
        <strain evidence="9 10">MJM16</strain>
    </source>
</reference>
<dbReference type="RefSeq" id="WP_207106753.1">
    <property type="nucleotide sequence ID" value="NZ_JAFLVR010000002.1"/>
</dbReference>
<evidence type="ECO:0000256" key="5">
    <source>
        <dbReference type="SAM" id="MobiDB-lite"/>
    </source>
</evidence>
<gene>
    <name evidence="9" type="ORF">JZO85_01620</name>
</gene>
<sequence>MKNRLRVLGITLLCGPFLLSAPLSFANAESVETKSSTSVVVPAAETESSTSIAAPVPATESSTTPSLAVNENNTSTSVQVDETTPSVTNDDATLRAELQNLVNQGNNAIANAHLYTEASIAKLQTAVSNAQACLDYNLDYSVYISSMNYALNSLVLITTEPSTTEPSTTEPSTTEPSTTEPSTTEPSTTEPSTTKPIVTKKPSIQVSDKTMYVGDKLTENDILSWAKFENTEGLNFGYEIVGSPIKVTVLGNTLVRAGTHKIRFYIEGTDLNGEKINVEKIITLTILETKQNIDNNESKENPLDIEDSRAEITDPVETVVEKPKAISTATKYVESVSSEKSKLPETGESSSSSLVVLGIALLGISLYVGTKSRKKFI</sequence>
<protein>
    <submittedName>
        <fullName evidence="9">LPXTG cell wall anchor domain-containing protein</fullName>
    </submittedName>
</protein>
<evidence type="ECO:0000313" key="10">
    <source>
        <dbReference type="Proteomes" id="UP000664495"/>
    </source>
</evidence>
<feature type="compositionally biased region" description="Polar residues" evidence="5">
    <location>
        <begin position="59"/>
        <end position="86"/>
    </location>
</feature>
<keyword evidence="6" id="KW-0472">Membrane</keyword>
<feature type="region of interest" description="Disordered" evidence="5">
    <location>
        <begin position="36"/>
        <end position="86"/>
    </location>
</feature>
<dbReference type="InterPro" id="IPR019931">
    <property type="entry name" value="LPXTG_anchor"/>
</dbReference>
<proteinExistence type="predicted"/>
<feature type="compositionally biased region" description="Low complexity" evidence="5">
    <location>
        <begin position="36"/>
        <end position="54"/>
    </location>
</feature>
<evidence type="ECO:0000256" key="2">
    <source>
        <dbReference type="ARBA" id="ARBA00022525"/>
    </source>
</evidence>
<keyword evidence="1" id="KW-0134">Cell wall</keyword>
<comment type="caution">
    <text evidence="9">The sequence shown here is derived from an EMBL/GenBank/DDBJ whole genome shotgun (WGS) entry which is preliminary data.</text>
</comment>
<organism evidence="9 10">
    <name type="scientific">Candidatus Enterococcus murrayae</name>
    <dbReference type="NCBI Taxonomy" id="2815321"/>
    <lineage>
        <taxon>Bacteria</taxon>
        <taxon>Bacillati</taxon>
        <taxon>Bacillota</taxon>
        <taxon>Bacilli</taxon>
        <taxon>Lactobacillales</taxon>
        <taxon>Enterococcaceae</taxon>
        <taxon>Enterococcus</taxon>
    </lineage>
</organism>
<feature type="transmembrane region" description="Helical" evidence="6">
    <location>
        <begin position="351"/>
        <end position="369"/>
    </location>
</feature>
<evidence type="ECO:0000256" key="4">
    <source>
        <dbReference type="ARBA" id="ARBA00023088"/>
    </source>
</evidence>
<feature type="chain" id="PRO_5045913349" evidence="7">
    <location>
        <begin position="27"/>
        <end position="377"/>
    </location>
</feature>
<accession>A0ABS3HD38</accession>
<keyword evidence="4" id="KW-0572">Peptidoglycan-anchor</keyword>
<keyword evidence="2" id="KW-0964">Secreted</keyword>
<feature type="compositionally biased region" description="Low complexity" evidence="5">
    <location>
        <begin position="161"/>
        <end position="194"/>
    </location>
</feature>
<keyword evidence="10" id="KW-1185">Reference proteome</keyword>
<evidence type="ECO:0000259" key="8">
    <source>
        <dbReference type="PROSITE" id="PS50847"/>
    </source>
</evidence>
<keyword evidence="3 7" id="KW-0732">Signal</keyword>
<feature type="region of interest" description="Disordered" evidence="5">
    <location>
        <begin position="161"/>
        <end position="201"/>
    </location>
</feature>
<feature type="signal peptide" evidence="7">
    <location>
        <begin position="1"/>
        <end position="26"/>
    </location>
</feature>
<name>A0ABS3HD38_9ENTE</name>
<keyword evidence="6" id="KW-0812">Transmembrane</keyword>
<keyword evidence="6" id="KW-1133">Transmembrane helix</keyword>
<evidence type="ECO:0000313" key="9">
    <source>
        <dbReference type="EMBL" id="MBO0450947.1"/>
    </source>
</evidence>
<dbReference type="Pfam" id="PF00746">
    <property type="entry name" value="Gram_pos_anchor"/>
    <property type="match status" value="1"/>
</dbReference>
<evidence type="ECO:0000256" key="7">
    <source>
        <dbReference type="SAM" id="SignalP"/>
    </source>
</evidence>
<dbReference type="NCBIfam" id="TIGR01167">
    <property type="entry name" value="LPXTG_anchor"/>
    <property type="match status" value="1"/>
</dbReference>
<evidence type="ECO:0000256" key="6">
    <source>
        <dbReference type="SAM" id="Phobius"/>
    </source>
</evidence>
<dbReference type="PROSITE" id="PS50847">
    <property type="entry name" value="GRAM_POS_ANCHORING"/>
    <property type="match status" value="1"/>
</dbReference>
<dbReference type="EMBL" id="JAFLVR010000002">
    <property type="protein sequence ID" value="MBO0450947.1"/>
    <property type="molecule type" value="Genomic_DNA"/>
</dbReference>
<evidence type="ECO:0000256" key="1">
    <source>
        <dbReference type="ARBA" id="ARBA00022512"/>
    </source>
</evidence>
<evidence type="ECO:0000256" key="3">
    <source>
        <dbReference type="ARBA" id="ARBA00022729"/>
    </source>
</evidence>
<dbReference type="Proteomes" id="UP000664495">
    <property type="component" value="Unassembled WGS sequence"/>
</dbReference>
<feature type="domain" description="Gram-positive cocci surface proteins LPxTG" evidence="8">
    <location>
        <begin position="343"/>
        <end position="377"/>
    </location>
</feature>